<name>A0A8J6QHW4_9GAMM</name>
<accession>A0A8J6QHW4</accession>
<dbReference type="AlphaFoldDB" id="A0A8J6QHW4"/>
<sequence>MSQSQAEPHGSVQQQSWHMAAAHWCPYICGDDEYPGIAVEYIRTLLGTEQIQLTVTILPWTRAIRMTEKGRFDGLLTAVPEEAPTFIFTGQQSGDYQMCFYRRKGDSARYIQIEDLSDLRLGVIQDYGYGEPLDSYIADHKNSASVVSVAHENSLSSLAEMLRLKRIDLLIEDPNVVAFNLTSAAQDSMAQAGCLSANPFYTAFSPAVVASAQRQQVLDRLLAKPESKAIYQQILRKYRQRQPQSNPSQSR</sequence>
<protein>
    <submittedName>
        <fullName evidence="2">Transporter substrate-binding domain-containing protein</fullName>
    </submittedName>
</protein>
<comment type="caution">
    <text evidence="2">The sequence shown here is derived from an EMBL/GenBank/DDBJ whole genome shotgun (WGS) entry which is preliminary data.</text>
</comment>
<evidence type="ECO:0000313" key="2">
    <source>
        <dbReference type="EMBL" id="MBD1388782.1"/>
    </source>
</evidence>
<dbReference type="RefSeq" id="WP_191143892.1">
    <property type="nucleotide sequence ID" value="NZ_JACXAF010000005.1"/>
</dbReference>
<dbReference type="SUPFAM" id="SSF53850">
    <property type="entry name" value="Periplasmic binding protein-like II"/>
    <property type="match status" value="1"/>
</dbReference>
<dbReference type="Proteomes" id="UP000638014">
    <property type="component" value="Unassembled WGS sequence"/>
</dbReference>
<evidence type="ECO:0000256" key="1">
    <source>
        <dbReference type="ARBA" id="ARBA00010333"/>
    </source>
</evidence>
<proteinExistence type="inferred from homology"/>
<comment type="similarity">
    <text evidence="1">Belongs to the bacterial solute-binding protein 3 family.</text>
</comment>
<dbReference type="PANTHER" id="PTHR35936">
    <property type="entry name" value="MEMBRANE-BOUND LYTIC MUREIN TRANSGLYCOSYLASE F"/>
    <property type="match status" value="1"/>
</dbReference>
<keyword evidence="3" id="KW-1185">Reference proteome</keyword>
<dbReference type="EMBL" id="JACXAF010000005">
    <property type="protein sequence ID" value="MBD1388782.1"/>
    <property type="molecule type" value="Genomic_DNA"/>
</dbReference>
<dbReference type="PANTHER" id="PTHR35936:SF25">
    <property type="entry name" value="ABC TRANSPORTER SUBSTRATE-BINDING PROTEIN"/>
    <property type="match status" value="1"/>
</dbReference>
<evidence type="ECO:0000313" key="3">
    <source>
        <dbReference type="Proteomes" id="UP000638014"/>
    </source>
</evidence>
<gene>
    <name evidence="2" type="ORF">IC617_05025</name>
</gene>
<organism evidence="2 3">
    <name type="scientific">Neiella litorisoli</name>
    <dbReference type="NCBI Taxonomy" id="2771431"/>
    <lineage>
        <taxon>Bacteria</taxon>
        <taxon>Pseudomonadati</taxon>
        <taxon>Pseudomonadota</taxon>
        <taxon>Gammaproteobacteria</taxon>
        <taxon>Alteromonadales</taxon>
        <taxon>Echinimonadaceae</taxon>
        <taxon>Neiella</taxon>
    </lineage>
</organism>
<dbReference type="Gene3D" id="3.40.190.10">
    <property type="entry name" value="Periplasmic binding protein-like II"/>
    <property type="match status" value="2"/>
</dbReference>
<reference evidence="2" key="1">
    <citation type="submission" date="2020-09" db="EMBL/GenBank/DDBJ databases">
        <title>A novel bacterium of genus Neiella, isolated from South China Sea.</title>
        <authorList>
            <person name="Huang H."/>
            <person name="Mo K."/>
            <person name="Hu Y."/>
        </authorList>
    </citation>
    <scope>NUCLEOTIDE SEQUENCE</scope>
    <source>
        <strain evidence="2">HB171785</strain>
    </source>
</reference>